<feature type="transmembrane region" description="Helical" evidence="7">
    <location>
        <begin position="281"/>
        <end position="300"/>
    </location>
</feature>
<feature type="transmembrane region" description="Helical" evidence="7">
    <location>
        <begin position="12"/>
        <end position="38"/>
    </location>
</feature>
<dbReference type="InterPro" id="IPR050171">
    <property type="entry name" value="MFS_Transporters"/>
</dbReference>
<feature type="transmembrane region" description="Helical" evidence="7">
    <location>
        <begin position="247"/>
        <end position="269"/>
    </location>
</feature>
<protein>
    <recommendedName>
        <fullName evidence="8">Major facilitator superfamily (MFS) profile domain-containing protein</fullName>
    </recommendedName>
</protein>
<keyword evidence="3" id="KW-1003">Cell membrane</keyword>
<evidence type="ECO:0000259" key="8">
    <source>
        <dbReference type="PROSITE" id="PS50850"/>
    </source>
</evidence>
<dbReference type="Proteomes" id="UP000051751">
    <property type="component" value="Unassembled WGS sequence"/>
</dbReference>
<keyword evidence="6 7" id="KW-0472">Membrane</keyword>
<evidence type="ECO:0000256" key="2">
    <source>
        <dbReference type="ARBA" id="ARBA00022448"/>
    </source>
</evidence>
<feature type="transmembrane region" description="Helical" evidence="7">
    <location>
        <begin position="167"/>
        <end position="184"/>
    </location>
</feature>
<dbReference type="RefSeq" id="WP_057769235.1">
    <property type="nucleotide sequence ID" value="NZ_JQAT01000002.1"/>
</dbReference>
<keyword evidence="2" id="KW-0813">Transport</keyword>
<feature type="transmembrane region" description="Helical" evidence="7">
    <location>
        <begin position="370"/>
        <end position="393"/>
    </location>
</feature>
<feature type="transmembrane region" description="Helical" evidence="7">
    <location>
        <begin position="306"/>
        <end position="325"/>
    </location>
</feature>
<dbReference type="PANTHER" id="PTHR23517">
    <property type="entry name" value="RESISTANCE PROTEIN MDTM, PUTATIVE-RELATED-RELATED"/>
    <property type="match status" value="1"/>
</dbReference>
<dbReference type="AlphaFoldDB" id="A0A0R2FIU1"/>
<dbReference type="GO" id="GO:0005886">
    <property type="term" value="C:plasma membrane"/>
    <property type="evidence" value="ECO:0007669"/>
    <property type="project" value="UniProtKB-SubCell"/>
</dbReference>
<evidence type="ECO:0000256" key="1">
    <source>
        <dbReference type="ARBA" id="ARBA00004651"/>
    </source>
</evidence>
<name>A0A0R2FIU1_9LACO</name>
<dbReference type="STRING" id="81857.IV38_GL000776"/>
<dbReference type="EMBL" id="JQAT01000002">
    <property type="protein sequence ID" value="KRN28577.1"/>
    <property type="molecule type" value="Genomic_DNA"/>
</dbReference>
<dbReference type="GO" id="GO:0022857">
    <property type="term" value="F:transmembrane transporter activity"/>
    <property type="evidence" value="ECO:0007669"/>
    <property type="project" value="InterPro"/>
</dbReference>
<dbReference type="InterPro" id="IPR036259">
    <property type="entry name" value="MFS_trans_sf"/>
</dbReference>
<dbReference type="InterPro" id="IPR020846">
    <property type="entry name" value="MFS_dom"/>
</dbReference>
<evidence type="ECO:0000256" key="4">
    <source>
        <dbReference type="ARBA" id="ARBA00022692"/>
    </source>
</evidence>
<feature type="transmembrane region" description="Helical" evidence="7">
    <location>
        <begin position="107"/>
        <end position="129"/>
    </location>
</feature>
<keyword evidence="11" id="KW-1185">Reference proteome</keyword>
<organism evidence="9 12">
    <name type="scientific">Lactobacillus selangorensis</name>
    <dbReference type="NCBI Taxonomy" id="81857"/>
    <lineage>
        <taxon>Bacteria</taxon>
        <taxon>Bacillati</taxon>
        <taxon>Bacillota</taxon>
        <taxon>Bacilli</taxon>
        <taxon>Lactobacillales</taxon>
        <taxon>Lactobacillaceae</taxon>
        <taxon>Lactobacillus</taxon>
    </lineage>
</organism>
<sequence length="404" mass="42984">MTDVKKKHSTLLKVGILSISFMLQAASAISVAVTGMMASFSNQSATSVQTLVTIPSFSIMLFILFDTWFVKKLGKRNTVFLGLALALIGGVGPAFVSNFTMIKVLRFIFGAGTGLYTPLAVSLIGDFFSGDEQKNLLGMQSALSTFGSSFATFVAGLLVGINWQSSYLVYLVLAPIFVLFYIGYPKHVEKSESAAEATTEKTNANTESGSKKLPLVVIVGMLMLFVYFNAVMALYTNSGLALQQLKVSNQGFLGTALAVSGLLGALIVMSYGPIFKVLKHATPIAVCVVGAIGFIGMAHVPNMIMFTVYAVLISSTSLLIPYVYGTVLDSAPDASKNFAISMAMVLNNLGAYFSPYSLSYLGKLFGKTDAAFSFIICAGIMGVLAIVFIILMASRQHSSKAVKA</sequence>
<evidence type="ECO:0000256" key="5">
    <source>
        <dbReference type="ARBA" id="ARBA00022989"/>
    </source>
</evidence>
<feature type="transmembrane region" description="Helical" evidence="7">
    <location>
        <begin position="77"/>
        <end position="95"/>
    </location>
</feature>
<accession>A0A0R2FIU1</accession>
<evidence type="ECO:0000256" key="6">
    <source>
        <dbReference type="ARBA" id="ARBA00023136"/>
    </source>
</evidence>
<evidence type="ECO:0000313" key="10">
    <source>
        <dbReference type="EMBL" id="KRN33013.1"/>
    </source>
</evidence>
<feature type="transmembrane region" description="Helical" evidence="7">
    <location>
        <begin position="213"/>
        <end position="235"/>
    </location>
</feature>
<keyword evidence="4 7" id="KW-0812">Transmembrane</keyword>
<comment type="subcellular location">
    <subcellularLocation>
        <location evidence="1">Cell membrane</location>
        <topology evidence="1">Multi-pass membrane protein</topology>
    </subcellularLocation>
</comment>
<keyword evidence="5 7" id="KW-1133">Transmembrane helix</keyword>
<dbReference type="PANTHER" id="PTHR23517:SF2">
    <property type="entry name" value="MULTIDRUG RESISTANCE PROTEIN MDTH"/>
    <property type="match status" value="1"/>
</dbReference>
<evidence type="ECO:0000313" key="11">
    <source>
        <dbReference type="Proteomes" id="UP000051645"/>
    </source>
</evidence>
<dbReference type="PROSITE" id="PS50850">
    <property type="entry name" value="MFS"/>
    <property type="match status" value="1"/>
</dbReference>
<feature type="transmembrane region" description="Helical" evidence="7">
    <location>
        <begin position="141"/>
        <end position="161"/>
    </location>
</feature>
<feature type="transmembrane region" description="Helical" evidence="7">
    <location>
        <begin position="337"/>
        <end position="358"/>
    </location>
</feature>
<feature type="transmembrane region" description="Helical" evidence="7">
    <location>
        <begin position="50"/>
        <end position="70"/>
    </location>
</feature>
<dbReference type="Proteomes" id="UP000051645">
    <property type="component" value="Unassembled WGS sequence"/>
</dbReference>
<evidence type="ECO:0000256" key="7">
    <source>
        <dbReference type="SAM" id="Phobius"/>
    </source>
</evidence>
<dbReference type="Pfam" id="PF07690">
    <property type="entry name" value="MFS_1"/>
    <property type="match status" value="1"/>
</dbReference>
<feature type="domain" description="Major facilitator superfamily (MFS) profile" evidence="8">
    <location>
        <begin position="10"/>
        <end position="396"/>
    </location>
</feature>
<evidence type="ECO:0000256" key="3">
    <source>
        <dbReference type="ARBA" id="ARBA00022475"/>
    </source>
</evidence>
<dbReference type="Gene3D" id="1.20.1250.20">
    <property type="entry name" value="MFS general substrate transporter like domains"/>
    <property type="match status" value="1"/>
</dbReference>
<dbReference type="EMBL" id="JQAZ01000002">
    <property type="protein sequence ID" value="KRN33013.1"/>
    <property type="molecule type" value="Genomic_DNA"/>
</dbReference>
<dbReference type="SUPFAM" id="SSF103473">
    <property type="entry name" value="MFS general substrate transporter"/>
    <property type="match status" value="1"/>
</dbReference>
<comment type="caution">
    <text evidence="9">The sequence shown here is derived from an EMBL/GenBank/DDBJ whole genome shotgun (WGS) entry which is preliminary data.</text>
</comment>
<gene>
    <name evidence="9" type="ORF">IV38_GL000776</name>
    <name evidence="10" type="ORF">IV40_GL001077</name>
</gene>
<evidence type="ECO:0000313" key="12">
    <source>
        <dbReference type="Proteomes" id="UP000051751"/>
    </source>
</evidence>
<reference evidence="11 12" key="1">
    <citation type="journal article" date="2015" name="Genome Announc.">
        <title>Expanding the biotechnology potential of lactobacilli through comparative genomics of 213 strains and associated genera.</title>
        <authorList>
            <person name="Sun Z."/>
            <person name="Harris H.M."/>
            <person name="McCann A."/>
            <person name="Guo C."/>
            <person name="Argimon S."/>
            <person name="Zhang W."/>
            <person name="Yang X."/>
            <person name="Jeffery I.B."/>
            <person name="Cooney J.C."/>
            <person name="Kagawa T.F."/>
            <person name="Liu W."/>
            <person name="Song Y."/>
            <person name="Salvetti E."/>
            <person name="Wrobel A."/>
            <person name="Rasinkangas P."/>
            <person name="Parkhill J."/>
            <person name="Rea M.C."/>
            <person name="O'Sullivan O."/>
            <person name="Ritari J."/>
            <person name="Douillard F.P."/>
            <person name="Paul Ross R."/>
            <person name="Yang R."/>
            <person name="Briner A.E."/>
            <person name="Felis G.E."/>
            <person name="de Vos W.M."/>
            <person name="Barrangou R."/>
            <person name="Klaenhammer T.R."/>
            <person name="Caufield P.W."/>
            <person name="Cui Y."/>
            <person name="Zhang H."/>
            <person name="O'Toole P.W."/>
        </authorList>
    </citation>
    <scope>NUCLEOTIDE SEQUENCE [LARGE SCALE GENOMIC DNA]</scope>
    <source>
        <strain evidence="9 12">ATCC BAA-66</strain>
        <strain evidence="10 11">DSM 13344</strain>
    </source>
</reference>
<dbReference type="InterPro" id="IPR011701">
    <property type="entry name" value="MFS"/>
</dbReference>
<dbReference type="PATRIC" id="fig|81857.3.peg.778"/>
<evidence type="ECO:0000313" key="9">
    <source>
        <dbReference type="EMBL" id="KRN28577.1"/>
    </source>
</evidence>
<dbReference type="OrthoDB" id="1650550at2"/>
<proteinExistence type="predicted"/>